<keyword evidence="2" id="KW-1185">Reference proteome</keyword>
<accession>W9E0K6</accession>
<reference evidence="1 2" key="1">
    <citation type="submission" date="2013-08" db="EMBL/GenBank/DDBJ databases">
        <authorList>
            <consortium name="DOE Joint Genome Institute"/>
            <person name="Eisen J."/>
            <person name="Huntemann M."/>
            <person name="Han J."/>
            <person name="Chen A."/>
            <person name="Kyrpides N."/>
            <person name="Mavromatis K."/>
            <person name="Markowitz V."/>
            <person name="Palaniappan K."/>
            <person name="Ivanova N."/>
            <person name="Schaumberg A."/>
            <person name="Pati A."/>
            <person name="Liolios K."/>
            <person name="Nordberg H.P."/>
            <person name="Cantor M.N."/>
            <person name="Hua S.X."/>
            <person name="Woyke T."/>
        </authorList>
    </citation>
    <scope>NUCLEOTIDE SEQUENCE [LARGE SCALE GENOMIC DNA]</scope>
    <source>
        <strain evidence="1 2">DSM 2278</strain>
    </source>
</reference>
<sequence>MTTDKINKNFLQVYCLYKLNSIDGNLKFEKVCFNLKESLITSGHECGSNFDFKRDSFGPRDPGISKANLKFEMMDILEIENELENKSKTYIIKDKGKLWIESLINYFRKIEPEFDIVKMTIDESLENDKDLKGYQLVEKENIQKTKKELFGKKL</sequence>
<dbReference type="EMBL" id="AZAJ01000001">
    <property type="protein sequence ID" value="ETA69146.1"/>
    <property type="molecule type" value="Genomic_DNA"/>
</dbReference>
<dbReference type="Proteomes" id="UP000019483">
    <property type="component" value="Unassembled WGS sequence"/>
</dbReference>
<evidence type="ECO:0008006" key="3">
    <source>
        <dbReference type="Google" id="ProtNLM"/>
    </source>
</evidence>
<protein>
    <recommendedName>
        <fullName evidence="3">Antitoxin SocA-like Panacea domain-containing protein</fullName>
    </recommendedName>
</protein>
<organism evidence="1 2">
    <name type="scientific">Methanolobus tindarius DSM 2278</name>
    <dbReference type="NCBI Taxonomy" id="1090322"/>
    <lineage>
        <taxon>Archaea</taxon>
        <taxon>Methanobacteriati</taxon>
        <taxon>Methanobacteriota</taxon>
        <taxon>Stenosarchaea group</taxon>
        <taxon>Methanomicrobia</taxon>
        <taxon>Methanosarcinales</taxon>
        <taxon>Methanosarcinaceae</taxon>
        <taxon>Methanolobus</taxon>
    </lineage>
</organism>
<dbReference type="RefSeq" id="WP_023846279.1">
    <property type="nucleotide sequence ID" value="NZ_AZAJ01000001.1"/>
</dbReference>
<dbReference type="STRING" id="1090322.MettiDRAFT_2640"/>
<evidence type="ECO:0000313" key="1">
    <source>
        <dbReference type="EMBL" id="ETA69146.1"/>
    </source>
</evidence>
<gene>
    <name evidence="1" type="ORF">MettiDRAFT_2640</name>
</gene>
<dbReference type="AlphaFoldDB" id="W9E0K6"/>
<name>W9E0K6_METTI</name>
<evidence type="ECO:0000313" key="2">
    <source>
        <dbReference type="Proteomes" id="UP000019483"/>
    </source>
</evidence>
<proteinExistence type="predicted"/>
<comment type="caution">
    <text evidence="1">The sequence shown here is derived from an EMBL/GenBank/DDBJ whole genome shotgun (WGS) entry which is preliminary data.</text>
</comment>
<dbReference type="OrthoDB" id="142651at2157"/>